<dbReference type="EMBL" id="LAZR01031651">
    <property type="protein sequence ID" value="KKL53115.1"/>
    <property type="molecule type" value="Genomic_DNA"/>
</dbReference>
<protein>
    <submittedName>
        <fullName evidence="2">Uncharacterized protein</fullName>
    </submittedName>
</protein>
<evidence type="ECO:0000256" key="1">
    <source>
        <dbReference type="SAM" id="Phobius"/>
    </source>
</evidence>
<name>A0A0F9F777_9ZZZZ</name>
<proteinExistence type="predicted"/>
<keyword evidence="1" id="KW-1133">Transmembrane helix</keyword>
<organism evidence="2">
    <name type="scientific">marine sediment metagenome</name>
    <dbReference type="NCBI Taxonomy" id="412755"/>
    <lineage>
        <taxon>unclassified sequences</taxon>
        <taxon>metagenomes</taxon>
        <taxon>ecological metagenomes</taxon>
    </lineage>
</organism>
<gene>
    <name evidence="2" type="ORF">LCGC14_2278670</name>
</gene>
<keyword evidence="1" id="KW-0812">Transmembrane</keyword>
<dbReference type="AlphaFoldDB" id="A0A0F9F777"/>
<sequence length="111" mass="12502">MLSSIIKVMIIIGIVLFALWAGTCFYGNFVAQPDDGMPDMPKTEDATHSVMIKNTGGLLLTTDFEIFGDDVGKRTILLKGFWEVRGKDFKFVDEDIILDEKIFGVILIKRR</sequence>
<comment type="caution">
    <text evidence="2">The sequence shown here is derived from an EMBL/GenBank/DDBJ whole genome shotgun (WGS) entry which is preliminary data.</text>
</comment>
<feature type="transmembrane region" description="Helical" evidence="1">
    <location>
        <begin position="6"/>
        <end position="31"/>
    </location>
</feature>
<accession>A0A0F9F777</accession>
<reference evidence="2" key="1">
    <citation type="journal article" date="2015" name="Nature">
        <title>Complex archaea that bridge the gap between prokaryotes and eukaryotes.</title>
        <authorList>
            <person name="Spang A."/>
            <person name="Saw J.H."/>
            <person name="Jorgensen S.L."/>
            <person name="Zaremba-Niedzwiedzka K."/>
            <person name="Martijn J."/>
            <person name="Lind A.E."/>
            <person name="van Eijk R."/>
            <person name="Schleper C."/>
            <person name="Guy L."/>
            <person name="Ettema T.J."/>
        </authorList>
    </citation>
    <scope>NUCLEOTIDE SEQUENCE</scope>
</reference>
<evidence type="ECO:0000313" key="2">
    <source>
        <dbReference type="EMBL" id="KKL53115.1"/>
    </source>
</evidence>
<keyword evidence="1" id="KW-0472">Membrane</keyword>